<proteinExistence type="predicted"/>
<accession>A0A918Y4N7</accession>
<dbReference type="InterPro" id="IPR027381">
    <property type="entry name" value="LytR/CpsA/Psr_C"/>
</dbReference>
<evidence type="ECO:0000313" key="4">
    <source>
        <dbReference type="Proteomes" id="UP000608955"/>
    </source>
</evidence>
<evidence type="ECO:0000256" key="1">
    <source>
        <dbReference type="SAM" id="MobiDB-lite"/>
    </source>
</evidence>
<keyword evidence="4" id="KW-1185">Reference proteome</keyword>
<evidence type="ECO:0000313" key="3">
    <source>
        <dbReference type="EMBL" id="GHD89168.1"/>
    </source>
</evidence>
<comment type="caution">
    <text evidence="3">The sequence shown here is derived from an EMBL/GenBank/DDBJ whole genome shotgun (WGS) entry which is preliminary data.</text>
</comment>
<reference evidence="3" key="1">
    <citation type="journal article" date="2014" name="Int. J. Syst. Evol. Microbiol.">
        <title>Complete genome sequence of Corynebacterium casei LMG S-19264T (=DSM 44701T), isolated from a smear-ripened cheese.</title>
        <authorList>
            <consortium name="US DOE Joint Genome Institute (JGI-PGF)"/>
            <person name="Walter F."/>
            <person name="Albersmeier A."/>
            <person name="Kalinowski J."/>
            <person name="Ruckert C."/>
        </authorList>
    </citation>
    <scope>NUCLEOTIDE SEQUENCE</scope>
    <source>
        <strain evidence="3">JCM 4654</strain>
    </source>
</reference>
<protein>
    <recommendedName>
        <fullName evidence="2">LytR/CpsA/Psr regulator C-terminal domain-containing protein</fullName>
    </recommendedName>
</protein>
<feature type="region of interest" description="Disordered" evidence="1">
    <location>
        <begin position="44"/>
        <end position="77"/>
    </location>
</feature>
<feature type="region of interest" description="Disordered" evidence="1">
    <location>
        <begin position="172"/>
        <end position="201"/>
    </location>
</feature>
<feature type="domain" description="LytR/CpsA/Psr regulator C-terminal" evidence="2">
    <location>
        <begin position="85"/>
        <end position="167"/>
    </location>
</feature>
<name>A0A918Y4N7_9ACTN</name>
<evidence type="ECO:0000259" key="2">
    <source>
        <dbReference type="Pfam" id="PF13399"/>
    </source>
</evidence>
<dbReference type="RefSeq" id="WP_190178139.1">
    <property type="nucleotide sequence ID" value="NZ_BMVF01000006.1"/>
</dbReference>
<gene>
    <name evidence="3" type="ORF">GCM10010508_28320</name>
</gene>
<feature type="compositionally biased region" description="Low complexity" evidence="1">
    <location>
        <begin position="48"/>
        <end position="72"/>
    </location>
</feature>
<reference evidence="3" key="2">
    <citation type="submission" date="2020-09" db="EMBL/GenBank/DDBJ databases">
        <authorList>
            <person name="Sun Q."/>
            <person name="Ohkuma M."/>
        </authorList>
    </citation>
    <scope>NUCLEOTIDE SEQUENCE</scope>
    <source>
        <strain evidence="3">JCM 4654</strain>
    </source>
</reference>
<dbReference type="AlphaFoldDB" id="A0A918Y4N7"/>
<dbReference type="Pfam" id="PF13399">
    <property type="entry name" value="LytR_C"/>
    <property type="match status" value="1"/>
</dbReference>
<dbReference type="EMBL" id="BMVF01000006">
    <property type="protein sequence ID" value="GHD89168.1"/>
    <property type="molecule type" value="Genomic_DNA"/>
</dbReference>
<organism evidence="3 4">
    <name type="scientific">Streptomyces naganishii JCM 4654</name>
    <dbReference type="NCBI Taxonomy" id="1306179"/>
    <lineage>
        <taxon>Bacteria</taxon>
        <taxon>Bacillati</taxon>
        <taxon>Actinomycetota</taxon>
        <taxon>Actinomycetes</taxon>
        <taxon>Kitasatosporales</taxon>
        <taxon>Streptomycetaceae</taxon>
        <taxon>Streptomyces</taxon>
    </lineage>
</organism>
<dbReference type="Gene3D" id="3.30.70.2390">
    <property type="match status" value="1"/>
</dbReference>
<dbReference type="Proteomes" id="UP000608955">
    <property type="component" value="Unassembled WGS sequence"/>
</dbReference>
<sequence>MAHFSGRRVRMALAVGICLLAVAAGWAYLRPLVAGSSGTPAGGHAVLGGPDAGRTGPRPGTRCRAGGRPPGRAGDRRAAVAGDGVRVAVYDGTTVGGLAARAAAALTAHGFTVTTTAAARTRDHTATLVEYGPGLHARARTVAAALDGAELRPVPAAGIAVVIGRSYAGAPPGATASPGPAQVPARAAANARPADGGACWN</sequence>